<evidence type="ECO:0000313" key="2">
    <source>
        <dbReference type="EMBL" id="VDO15108.1"/>
    </source>
</evidence>
<dbReference type="STRING" id="102285.A0A0R3TZ84"/>
<name>A0A0R3TZ84_RODNA</name>
<evidence type="ECO:0000313" key="3">
    <source>
        <dbReference type="Proteomes" id="UP000278807"/>
    </source>
</evidence>
<keyword evidence="3" id="KW-1185">Reference proteome</keyword>
<dbReference type="EMBL" id="UZAE01015054">
    <property type="protein sequence ID" value="VDO15108.1"/>
    <property type="molecule type" value="Genomic_DNA"/>
</dbReference>
<dbReference type="Proteomes" id="UP000278807">
    <property type="component" value="Unassembled WGS sequence"/>
</dbReference>
<evidence type="ECO:0000313" key="4">
    <source>
        <dbReference type="WBParaSite" id="HNAJ_0001318301-mRNA-1"/>
    </source>
</evidence>
<dbReference type="PANTHER" id="PTHR38681:SF1">
    <property type="entry name" value="RETROVIRUS-RELATED POL POLYPROTEIN FROM TRANSPOSON 412-LIKE PROTEIN"/>
    <property type="match status" value="1"/>
</dbReference>
<proteinExistence type="predicted"/>
<organism evidence="4">
    <name type="scientific">Rodentolepis nana</name>
    <name type="common">Dwarf tapeworm</name>
    <name type="synonym">Hymenolepis nana</name>
    <dbReference type="NCBI Taxonomy" id="102285"/>
    <lineage>
        <taxon>Eukaryota</taxon>
        <taxon>Metazoa</taxon>
        <taxon>Spiralia</taxon>
        <taxon>Lophotrochozoa</taxon>
        <taxon>Platyhelminthes</taxon>
        <taxon>Cestoda</taxon>
        <taxon>Eucestoda</taxon>
        <taxon>Cyclophyllidea</taxon>
        <taxon>Hymenolepididae</taxon>
        <taxon>Rodentolepis</taxon>
    </lineage>
</organism>
<sequence length="177" mass="19638">ERFHRQLKSAIVATSAGVNWAERLPIILLSIRSTVKEDLGCCPAELVFGTALRLPGEMILDSQKHPPVDPFSYFDRLKDHFRAVRPTPTRLNTMPVYIHNDLSKIRSLPSGPTTPTAEGPISPSPPPPLQSLPEDTSDSVVPLPSLFNLNLITFVSSEKLPSLPSWPTMYIQFLQTL</sequence>
<reference evidence="4" key="1">
    <citation type="submission" date="2017-02" db="UniProtKB">
        <authorList>
            <consortium name="WormBaseParasite"/>
        </authorList>
    </citation>
    <scope>IDENTIFICATION</scope>
</reference>
<dbReference type="GO" id="GO:0003676">
    <property type="term" value="F:nucleic acid binding"/>
    <property type="evidence" value="ECO:0007669"/>
    <property type="project" value="InterPro"/>
</dbReference>
<gene>
    <name evidence="2" type="ORF">HNAJ_LOCUS13157</name>
</gene>
<dbReference type="OrthoDB" id="10056584at2759"/>
<protein>
    <submittedName>
        <fullName evidence="4">Mediator of RNA polymerase II transcription subunit 25</fullName>
    </submittedName>
</protein>
<dbReference type="PANTHER" id="PTHR38681">
    <property type="entry name" value="RETROVIRUS-RELATED POL POLYPROTEIN FROM TRANSPOSON 412-LIKE PROTEIN-RELATED"/>
    <property type="match status" value="1"/>
</dbReference>
<evidence type="ECO:0000256" key="1">
    <source>
        <dbReference type="SAM" id="MobiDB-lite"/>
    </source>
</evidence>
<dbReference type="Gene3D" id="3.30.420.10">
    <property type="entry name" value="Ribonuclease H-like superfamily/Ribonuclease H"/>
    <property type="match status" value="1"/>
</dbReference>
<reference evidence="2 3" key="2">
    <citation type="submission" date="2018-11" db="EMBL/GenBank/DDBJ databases">
        <authorList>
            <consortium name="Pathogen Informatics"/>
        </authorList>
    </citation>
    <scope>NUCLEOTIDE SEQUENCE [LARGE SCALE GENOMIC DNA]</scope>
</reference>
<dbReference type="AlphaFoldDB" id="A0A0R3TZ84"/>
<accession>A0A0R3TZ84</accession>
<dbReference type="WBParaSite" id="HNAJ_0001318301-mRNA-1">
    <property type="protein sequence ID" value="HNAJ_0001318301-mRNA-1"/>
    <property type="gene ID" value="HNAJ_0001318301"/>
</dbReference>
<dbReference type="InterPro" id="IPR036397">
    <property type="entry name" value="RNaseH_sf"/>
</dbReference>
<feature type="region of interest" description="Disordered" evidence="1">
    <location>
        <begin position="105"/>
        <end position="137"/>
    </location>
</feature>